<evidence type="ECO:0000313" key="3">
    <source>
        <dbReference type="EMBL" id="KAG8460941.1"/>
    </source>
</evidence>
<feature type="transmembrane region" description="Helical" evidence="1">
    <location>
        <begin position="185"/>
        <end position="205"/>
    </location>
</feature>
<dbReference type="AlphaFoldDB" id="A0A8J6C7E5"/>
<feature type="transmembrane region" description="Helical" evidence="1">
    <location>
        <begin position="93"/>
        <end position="114"/>
    </location>
</feature>
<dbReference type="InterPro" id="IPR005804">
    <property type="entry name" value="FA_desaturase_dom"/>
</dbReference>
<reference evidence="3" key="1">
    <citation type="submission" date="2021-05" db="EMBL/GenBank/DDBJ databases">
        <title>The genome of the haptophyte Pavlova lutheri (Diacronema luteri, Pavlovales) - a model for lipid biosynthesis in eukaryotic algae.</title>
        <authorList>
            <person name="Hulatt C.J."/>
            <person name="Posewitz M.C."/>
        </authorList>
    </citation>
    <scope>NUCLEOTIDE SEQUENCE</scope>
    <source>
        <strain evidence="3">NIVA-4/92</strain>
    </source>
</reference>
<proteinExistence type="predicted"/>
<accession>A0A8J6C7E5</accession>
<evidence type="ECO:0000259" key="2">
    <source>
        <dbReference type="Pfam" id="PF00487"/>
    </source>
</evidence>
<dbReference type="OrthoDB" id="1470350at2759"/>
<feature type="domain" description="Fatty acid desaturase" evidence="2">
    <location>
        <begin position="97"/>
        <end position="327"/>
    </location>
</feature>
<dbReference type="OMA" id="LHYFARF"/>
<evidence type="ECO:0000313" key="4">
    <source>
        <dbReference type="Proteomes" id="UP000751190"/>
    </source>
</evidence>
<dbReference type="PANTHER" id="PTHR36459:SF1">
    <property type="entry name" value="FATTY ACID DESATURASE DOMAIN-CONTAINING PROTEIN-RELATED"/>
    <property type="match status" value="1"/>
</dbReference>
<feature type="transmembrane region" description="Helical" evidence="1">
    <location>
        <begin position="212"/>
        <end position="231"/>
    </location>
</feature>
<keyword evidence="4" id="KW-1185">Reference proteome</keyword>
<keyword evidence="1" id="KW-0812">Transmembrane</keyword>
<keyword evidence="1" id="KW-1133">Transmembrane helix</keyword>
<evidence type="ECO:0000256" key="1">
    <source>
        <dbReference type="SAM" id="Phobius"/>
    </source>
</evidence>
<gene>
    <name evidence="3" type="ORF">KFE25_010692</name>
</gene>
<dbReference type="Proteomes" id="UP000751190">
    <property type="component" value="Unassembled WGS sequence"/>
</dbReference>
<dbReference type="PANTHER" id="PTHR36459">
    <property type="entry name" value="ORF"/>
    <property type="match status" value="1"/>
</dbReference>
<dbReference type="EMBL" id="JAGTXO010000029">
    <property type="protein sequence ID" value="KAG8460941.1"/>
    <property type="molecule type" value="Genomic_DNA"/>
</dbReference>
<organism evidence="3 4">
    <name type="scientific">Diacronema lutheri</name>
    <name type="common">Unicellular marine alga</name>
    <name type="synonym">Monochrysis lutheri</name>
    <dbReference type="NCBI Taxonomy" id="2081491"/>
    <lineage>
        <taxon>Eukaryota</taxon>
        <taxon>Haptista</taxon>
        <taxon>Haptophyta</taxon>
        <taxon>Pavlovophyceae</taxon>
        <taxon>Pavlovales</taxon>
        <taxon>Pavlovaceae</taxon>
        <taxon>Diacronema</taxon>
    </lineage>
</organism>
<sequence length="381" mass="42503">MCTAPKTLAPAGLPAKYRRAAELAGKDAHGVRWEYYINPFPACVARRVRACLCDPRDWPMVVLTCNIVATTGVAAALMYALPVGATSTHLCGLTYVLLTAAIFDARFILCLHYASHRKLWSPAALGPVAAGALNELLPTVLGPLFGIPPGMYFLHHVVMHHVEDNRFPSDLSSTMPYQRDSLLDFAKYWMTYLTATAIYLPLYALAKGRRQLALYAVSLLSGWFCLIAAAWSVSPTAALWTLLVPFVKSSVTLMFGNWSQHIFVEPSRPTDDYVSTYNCLAVLDNRFTFNDGYHIIHHVNARKHWSEMPAAFVDSLAQHEAHGALCFEGLFFFEIGFLVMSGQWRKLARHVVQLTDEPLSEAQLVALLKRRVQKIGHEHVE</sequence>
<feature type="transmembrane region" description="Helical" evidence="1">
    <location>
        <begin position="58"/>
        <end position="81"/>
    </location>
</feature>
<name>A0A8J6C7E5_DIALT</name>
<keyword evidence="1" id="KW-0472">Membrane</keyword>
<protein>
    <recommendedName>
        <fullName evidence="2">Fatty acid desaturase domain-containing protein</fullName>
    </recommendedName>
</protein>
<dbReference type="GO" id="GO:0006629">
    <property type="term" value="P:lipid metabolic process"/>
    <property type="evidence" value="ECO:0007669"/>
    <property type="project" value="InterPro"/>
</dbReference>
<dbReference type="Pfam" id="PF00487">
    <property type="entry name" value="FA_desaturase"/>
    <property type="match status" value="1"/>
</dbReference>
<comment type="caution">
    <text evidence="3">The sequence shown here is derived from an EMBL/GenBank/DDBJ whole genome shotgun (WGS) entry which is preliminary data.</text>
</comment>